<keyword evidence="8" id="KW-1133">Transmembrane helix</keyword>
<evidence type="ECO:0000256" key="4">
    <source>
        <dbReference type="ARBA" id="ARBA00022679"/>
    </source>
</evidence>
<evidence type="ECO:0000313" key="11">
    <source>
        <dbReference type="EMBL" id="MPM78674.1"/>
    </source>
</evidence>
<dbReference type="Pfam" id="PF02518">
    <property type="entry name" value="HATPase_c"/>
    <property type="match status" value="1"/>
</dbReference>
<name>A0A645CP66_9ZZZZ</name>
<dbReference type="SMART" id="SM00387">
    <property type="entry name" value="HATPase_c"/>
    <property type="match status" value="1"/>
</dbReference>
<dbReference type="InterPro" id="IPR004358">
    <property type="entry name" value="Sig_transdc_His_kin-like_C"/>
</dbReference>
<dbReference type="InterPro" id="IPR036097">
    <property type="entry name" value="HisK_dim/P_sf"/>
</dbReference>
<dbReference type="GO" id="GO:0000155">
    <property type="term" value="F:phosphorelay sensor kinase activity"/>
    <property type="evidence" value="ECO:0007669"/>
    <property type="project" value="InterPro"/>
</dbReference>
<dbReference type="Gene3D" id="6.10.340.10">
    <property type="match status" value="1"/>
</dbReference>
<dbReference type="SUPFAM" id="SSF47384">
    <property type="entry name" value="Homodimeric domain of signal transducing histidine kinase"/>
    <property type="match status" value="1"/>
</dbReference>
<dbReference type="InterPro" id="IPR050351">
    <property type="entry name" value="BphY/WalK/GraS-like"/>
</dbReference>
<dbReference type="SMART" id="SM00388">
    <property type="entry name" value="HisKA"/>
    <property type="match status" value="1"/>
</dbReference>
<evidence type="ECO:0000256" key="5">
    <source>
        <dbReference type="ARBA" id="ARBA00022777"/>
    </source>
</evidence>
<dbReference type="PANTHER" id="PTHR45453">
    <property type="entry name" value="PHOSPHATE REGULON SENSOR PROTEIN PHOR"/>
    <property type="match status" value="1"/>
</dbReference>
<dbReference type="SUPFAM" id="SSF158472">
    <property type="entry name" value="HAMP domain-like"/>
    <property type="match status" value="1"/>
</dbReference>
<dbReference type="EMBL" id="VSSQ01028807">
    <property type="protein sequence ID" value="MPM78674.1"/>
    <property type="molecule type" value="Genomic_DNA"/>
</dbReference>
<dbReference type="EC" id="2.7.13.3" evidence="2"/>
<protein>
    <recommendedName>
        <fullName evidence="2">histidine kinase</fullName>
        <ecNumber evidence="2">2.7.13.3</ecNumber>
    </recommendedName>
</protein>
<dbReference type="AlphaFoldDB" id="A0A645CP66"/>
<evidence type="ECO:0000256" key="7">
    <source>
        <dbReference type="ARBA" id="ARBA00023136"/>
    </source>
</evidence>
<reference evidence="11" key="1">
    <citation type="submission" date="2019-08" db="EMBL/GenBank/DDBJ databases">
        <authorList>
            <person name="Kucharzyk K."/>
            <person name="Murdoch R.W."/>
            <person name="Higgins S."/>
            <person name="Loffler F."/>
        </authorList>
    </citation>
    <scope>NUCLEOTIDE SEQUENCE</scope>
</reference>
<dbReference type="Pfam" id="PF00672">
    <property type="entry name" value="HAMP"/>
    <property type="match status" value="1"/>
</dbReference>
<feature type="domain" description="Histidine kinase" evidence="9">
    <location>
        <begin position="102"/>
        <end position="321"/>
    </location>
</feature>
<dbReference type="GO" id="GO:0004721">
    <property type="term" value="F:phosphoprotein phosphatase activity"/>
    <property type="evidence" value="ECO:0007669"/>
    <property type="project" value="TreeGrafter"/>
</dbReference>
<dbReference type="FunFam" id="3.30.565.10:FF:000006">
    <property type="entry name" value="Sensor histidine kinase WalK"/>
    <property type="match status" value="1"/>
</dbReference>
<keyword evidence="4 11" id="KW-0808">Transferase</keyword>
<dbReference type="CDD" id="cd06225">
    <property type="entry name" value="HAMP"/>
    <property type="match status" value="1"/>
</dbReference>
<accession>A0A645CP66</accession>
<comment type="caution">
    <text evidence="11">The sequence shown here is derived from an EMBL/GenBank/DDBJ whole genome shotgun (WGS) entry which is preliminary data.</text>
</comment>
<proteinExistence type="predicted"/>
<dbReference type="SMART" id="SM00304">
    <property type="entry name" value="HAMP"/>
    <property type="match status" value="1"/>
</dbReference>
<feature type="transmembrane region" description="Helical" evidence="8">
    <location>
        <begin position="20"/>
        <end position="42"/>
    </location>
</feature>
<evidence type="ECO:0000256" key="6">
    <source>
        <dbReference type="ARBA" id="ARBA00023012"/>
    </source>
</evidence>
<dbReference type="InterPro" id="IPR003660">
    <property type="entry name" value="HAMP_dom"/>
</dbReference>
<evidence type="ECO:0000256" key="1">
    <source>
        <dbReference type="ARBA" id="ARBA00000085"/>
    </source>
</evidence>
<keyword evidence="8" id="KW-0812">Transmembrane</keyword>
<evidence type="ECO:0000256" key="2">
    <source>
        <dbReference type="ARBA" id="ARBA00012438"/>
    </source>
</evidence>
<dbReference type="Gene3D" id="1.10.287.130">
    <property type="match status" value="1"/>
</dbReference>
<dbReference type="PROSITE" id="PS50109">
    <property type="entry name" value="HIS_KIN"/>
    <property type="match status" value="1"/>
</dbReference>
<feature type="domain" description="HAMP" evidence="10">
    <location>
        <begin position="40"/>
        <end position="94"/>
    </location>
</feature>
<keyword evidence="7 8" id="KW-0472">Membrane</keyword>
<keyword evidence="3" id="KW-0597">Phosphoprotein</keyword>
<dbReference type="Pfam" id="PF00512">
    <property type="entry name" value="HisKA"/>
    <property type="match status" value="1"/>
</dbReference>
<dbReference type="CDD" id="cd00075">
    <property type="entry name" value="HATPase"/>
    <property type="match status" value="1"/>
</dbReference>
<dbReference type="PRINTS" id="PR00344">
    <property type="entry name" value="BCTRLSENSOR"/>
</dbReference>
<dbReference type="CDD" id="cd00082">
    <property type="entry name" value="HisKA"/>
    <property type="match status" value="1"/>
</dbReference>
<evidence type="ECO:0000256" key="8">
    <source>
        <dbReference type="SAM" id="Phobius"/>
    </source>
</evidence>
<dbReference type="SUPFAM" id="SSF55874">
    <property type="entry name" value="ATPase domain of HSP90 chaperone/DNA topoisomerase II/histidine kinase"/>
    <property type="match status" value="1"/>
</dbReference>
<dbReference type="PROSITE" id="PS50885">
    <property type="entry name" value="HAMP"/>
    <property type="match status" value="1"/>
</dbReference>
<dbReference type="InterPro" id="IPR003661">
    <property type="entry name" value="HisK_dim/P_dom"/>
</dbReference>
<gene>
    <name evidence="11" type="primary">sasA_299</name>
    <name evidence="11" type="ORF">SDC9_125685</name>
</gene>
<evidence type="ECO:0000259" key="10">
    <source>
        <dbReference type="PROSITE" id="PS50885"/>
    </source>
</evidence>
<dbReference type="GO" id="GO:0016036">
    <property type="term" value="P:cellular response to phosphate starvation"/>
    <property type="evidence" value="ECO:0007669"/>
    <property type="project" value="TreeGrafter"/>
</dbReference>
<keyword evidence="6" id="KW-0902">Two-component regulatory system</keyword>
<dbReference type="FunFam" id="1.10.287.130:FF:000001">
    <property type="entry name" value="Two-component sensor histidine kinase"/>
    <property type="match status" value="1"/>
</dbReference>
<dbReference type="Gene3D" id="3.30.565.10">
    <property type="entry name" value="Histidine kinase-like ATPase, C-terminal domain"/>
    <property type="match status" value="1"/>
</dbReference>
<comment type="catalytic activity">
    <reaction evidence="1">
        <text>ATP + protein L-histidine = ADP + protein N-phospho-L-histidine.</text>
        <dbReference type="EC" id="2.7.13.3"/>
    </reaction>
</comment>
<keyword evidence="5 11" id="KW-0418">Kinase</keyword>
<organism evidence="11">
    <name type="scientific">bioreactor metagenome</name>
    <dbReference type="NCBI Taxonomy" id="1076179"/>
    <lineage>
        <taxon>unclassified sequences</taxon>
        <taxon>metagenomes</taxon>
        <taxon>ecological metagenomes</taxon>
    </lineage>
</organism>
<dbReference type="GO" id="GO:0005886">
    <property type="term" value="C:plasma membrane"/>
    <property type="evidence" value="ECO:0007669"/>
    <property type="project" value="TreeGrafter"/>
</dbReference>
<dbReference type="InterPro" id="IPR036890">
    <property type="entry name" value="HATPase_C_sf"/>
</dbReference>
<dbReference type="InterPro" id="IPR005467">
    <property type="entry name" value="His_kinase_dom"/>
</dbReference>
<dbReference type="InterPro" id="IPR003594">
    <property type="entry name" value="HATPase_dom"/>
</dbReference>
<evidence type="ECO:0000256" key="3">
    <source>
        <dbReference type="ARBA" id="ARBA00022553"/>
    </source>
</evidence>
<dbReference type="PANTHER" id="PTHR45453:SF1">
    <property type="entry name" value="PHOSPHATE REGULON SENSOR PROTEIN PHOR"/>
    <property type="match status" value="1"/>
</dbReference>
<evidence type="ECO:0000259" key="9">
    <source>
        <dbReference type="PROSITE" id="PS50109"/>
    </source>
</evidence>
<sequence>MVCDSITDIAENVDGIKKQVVSIIMILLVIVCIVIVFLSWLFTNPLNNTIEVIKKMAEGHFDQRIPVNDILHTELAELAESCNNMAEKLDQVETSRQEFVSNVSHELKTPLSSMKVLSDSVLLQNPDTVPKEMYVEFLQDINSEVDRMTAIINDLLTLVRMNRQEVPLNPKLLNITDMAEDVIKRLSPVAEAENIEIVYNKVKNVTAEVDGMKLSLAITNLIENGIKYNSENGKVTVTVDADHQNAFITVSDTGIGIAEEELNKIFERFYRVDKNRDRETGGTGLGLAITKSAILMHNGAIKVSSKENEGTTFVVRIPLKQK</sequence>